<evidence type="ECO:0000256" key="4">
    <source>
        <dbReference type="ARBA" id="ARBA00022777"/>
    </source>
</evidence>
<dbReference type="PANTHER" id="PTHR43085:SF49">
    <property type="entry name" value="5-DEHYDRO-2-DEOXYGLUCONOKINASE"/>
    <property type="match status" value="1"/>
</dbReference>
<dbReference type="SUPFAM" id="SSF53613">
    <property type="entry name" value="Ribokinase-like"/>
    <property type="match status" value="1"/>
</dbReference>
<dbReference type="InterPro" id="IPR023314">
    <property type="entry name" value="Myo_inos_IolC-like_sf"/>
</dbReference>
<sequence>MNNLVFQTDRPLDFIAIGRIGLDLNPNEINRPLEESITFTKYLGGSPANIAVAMAALGAKTGFIGTVADDAMGRYLKGYMEGKGIDSSSIFTDKTGAKTGLAFTEIKSPTDCNLIMYRENAVDLMVDICHVKEDYIKSAKALLISGTALAASPSREAVFAALDLARKNNTVVFFDIDYRPYTWKSEEETAIYYSLAAEKCDVIIGTREEFDMMEMITNKGNKDDYVTAKKWFDYNAKIVVIKHGKEGSIAYTKEGEAITGAVFPVVPVKTFGAGDSYAGAFIYGLINGMSAGDSMELGAGSAAIVVSSHSCSDAMPTLDAIKEFIKSYEKKIS</sequence>
<keyword evidence="4 6" id="KW-0418">Kinase</keyword>
<dbReference type="Proteomes" id="UP000216024">
    <property type="component" value="Unassembled WGS sequence"/>
</dbReference>
<evidence type="ECO:0000259" key="7">
    <source>
        <dbReference type="Pfam" id="PF00294"/>
    </source>
</evidence>
<comment type="function">
    <text evidence="6">Catalyzes the phosphorylation of 5-dehydro-2-deoxy-D-gluconate (2-deoxy-5-keto-D-gluconate or DKG) to 6-phospho-5-dehydro-2-deoxy-D-gluconate (DKGP).</text>
</comment>
<dbReference type="UniPathway" id="UPA00076">
    <property type="reaction ID" value="UER00146"/>
</dbReference>
<dbReference type="InterPro" id="IPR011611">
    <property type="entry name" value="PfkB_dom"/>
</dbReference>
<dbReference type="HAMAP" id="MF_01668">
    <property type="entry name" value="IolC"/>
    <property type="match status" value="1"/>
</dbReference>
<keyword evidence="9" id="KW-1185">Reference proteome</keyword>
<dbReference type="NCBIfam" id="TIGR04382">
    <property type="entry name" value="myo_inos_iolC_N"/>
    <property type="match status" value="1"/>
</dbReference>
<keyword evidence="2 6" id="KW-0808">Transferase</keyword>
<dbReference type="AlphaFoldDB" id="A0A267MF82"/>
<dbReference type="OrthoDB" id="9813569at2"/>
<evidence type="ECO:0000313" key="8">
    <source>
        <dbReference type="EMBL" id="PAB58244.1"/>
    </source>
</evidence>
<dbReference type="RefSeq" id="WP_095134846.1">
    <property type="nucleotide sequence ID" value="NZ_NIBG01000018.1"/>
</dbReference>
<dbReference type="GO" id="GO:0019310">
    <property type="term" value="P:inositol catabolic process"/>
    <property type="evidence" value="ECO:0007669"/>
    <property type="project" value="UniProtKB-UniRule"/>
</dbReference>
<evidence type="ECO:0000256" key="1">
    <source>
        <dbReference type="ARBA" id="ARBA00010688"/>
    </source>
</evidence>
<dbReference type="GO" id="GO:0005524">
    <property type="term" value="F:ATP binding"/>
    <property type="evidence" value="ECO:0007669"/>
    <property type="project" value="UniProtKB-UniRule"/>
</dbReference>
<evidence type="ECO:0000256" key="3">
    <source>
        <dbReference type="ARBA" id="ARBA00022741"/>
    </source>
</evidence>
<dbReference type="Gene3D" id="3.40.1190.20">
    <property type="match status" value="1"/>
</dbReference>
<dbReference type="CDD" id="cd01166">
    <property type="entry name" value="KdgK"/>
    <property type="match status" value="1"/>
</dbReference>
<name>A0A267MF82_9FIRM</name>
<comment type="similarity">
    <text evidence="1 6">Belongs to the carbohydrate kinase PfkB family.</text>
</comment>
<keyword evidence="3 6" id="KW-0547">Nucleotide-binding</keyword>
<protein>
    <recommendedName>
        <fullName evidence="6">5-dehydro-2-deoxygluconokinase</fullName>
        <ecNumber evidence="6">2.7.1.92</ecNumber>
    </recommendedName>
    <alternativeName>
        <fullName evidence="6">2-deoxy-5-keto-D-gluconate kinase</fullName>
        <shortName evidence="6">DKG kinase</shortName>
    </alternativeName>
</protein>
<dbReference type="InterPro" id="IPR029056">
    <property type="entry name" value="Ribokinase-like"/>
</dbReference>
<evidence type="ECO:0000256" key="6">
    <source>
        <dbReference type="HAMAP-Rule" id="MF_01668"/>
    </source>
</evidence>
<evidence type="ECO:0000313" key="9">
    <source>
        <dbReference type="Proteomes" id="UP000216024"/>
    </source>
</evidence>
<dbReference type="PANTHER" id="PTHR43085">
    <property type="entry name" value="HEXOKINASE FAMILY MEMBER"/>
    <property type="match status" value="1"/>
</dbReference>
<dbReference type="InterPro" id="IPR002173">
    <property type="entry name" value="Carboh/pur_kinase_PfkB_CS"/>
</dbReference>
<gene>
    <name evidence="6 8" type="primary">iolC</name>
    <name evidence="8" type="ORF">CCE28_16545</name>
</gene>
<accession>A0A267MF82</accession>
<feature type="domain" description="Carbohydrate kinase PfkB" evidence="7">
    <location>
        <begin position="16"/>
        <end position="317"/>
    </location>
</feature>
<comment type="catalytic activity">
    <reaction evidence="6">
        <text>5-dehydro-2-deoxy-D-gluconate + ATP = 6-phospho-5-dehydro-2-deoxy-D-gluconate + ADP + H(+)</text>
        <dbReference type="Rhea" id="RHEA:13497"/>
        <dbReference type="ChEBI" id="CHEBI:15378"/>
        <dbReference type="ChEBI" id="CHEBI:16669"/>
        <dbReference type="ChEBI" id="CHEBI:30616"/>
        <dbReference type="ChEBI" id="CHEBI:57949"/>
        <dbReference type="ChEBI" id="CHEBI:456216"/>
        <dbReference type="EC" id="2.7.1.92"/>
    </reaction>
</comment>
<dbReference type="InterPro" id="IPR050306">
    <property type="entry name" value="PfkB_Carbo_kinase"/>
</dbReference>
<dbReference type="InterPro" id="IPR022841">
    <property type="entry name" value="DKG_kinase_firmi"/>
</dbReference>
<evidence type="ECO:0000256" key="5">
    <source>
        <dbReference type="ARBA" id="ARBA00022840"/>
    </source>
</evidence>
<dbReference type="GO" id="GO:0047590">
    <property type="term" value="F:5-dehydro-2-deoxygluconokinase activity"/>
    <property type="evidence" value="ECO:0007669"/>
    <property type="project" value="UniProtKB-UniRule"/>
</dbReference>
<comment type="caution">
    <text evidence="8">The sequence shown here is derived from an EMBL/GenBank/DDBJ whole genome shotgun (WGS) entry which is preliminary data.</text>
</comment>
<evidence type="ECO:0000256" key="2">
    <source>
        <dbReference type="ARBA" id="ARBA00022679"/>
    </source>
</evidence>
<proteinExistence type="inferred from homology"/>
<keyword evidence="5 6" id="KW-0067">ATP-binding</keyword>
<dbReference type="PROSITE" id="PS00584">
    <property type="entry name" value="PFKB_KINASES_2"/>
    <property type="match status" value="1"/>
</dbReference>
<dbReference type="EMBL" id="NIBG01000018">
    <property type="protein sequence ID" value="PAB58244.1"/>
    <property type="molecule type" value="Genomic_DNA"/>
</dbReference>
<dbReference type="Pfam" id="PF00294">
    <property type="entry name" value="PfkB"/>
    <property type="match status" value="1"/>
</dbReference>
<reference evidence="8 9" key="1">
    <citation type="submission" date="2017-06" db="EMBL/GenBank/DDBJ databases">
        <title>Draft genome sequence of anaerobic fermentative bacterium Anaeromicrobium sediminis DY2726D isolated from West Pacific Ocean sediments.</title>
        <authorList>
            <person name="Zeng X."/>
        </authorList>
    </citation>
    <scope>NUCLEOTIDE SEQUENCE [LARGE SCALE GENOMIC DNA]</scope>
    <source>
        <strain evidence="8 9">DY2726D</strain>
    </source>
</reference>
<dbReference type="Gene3D" id="2.20.150.10">
    <property type="entry name" value="putative 5-dehydro-2- deoxygluconokinase"/>
    <property type="match status" value="1"/>
</dbReference>
<dbReference type="InterPro" id="IPR030830">
    <property type="entry name" value="Myo_inos_IolC"/>
</dbReference>
<comment type="pathway">
    <text evidence="6">Polyol metabolism; myo-inositol degradation into acetyl-CoA; acetyl-CoA from myo-inositol: step 5/7.</text>
</comment>
<dbReference type="EC" id="2.7.1.92" evidence="6"/>
<organism evidence="8 9">
    <name type="scientific">Anaeromicrobium sediminis</name>
    <dbReference type="NCBI Taxonomy" id="1478221"/>
    <lineage>
        <taxon>Bacteria</taxon>
        <taxon>Bacillati</taxon>
        <taxon>Bacillota</taxon>
        <taxon>Clostridia</taxon>
        <taxon>Peptostreptococcales</taxon>
        <taxon>Thermotaleaceae</taxon>
        <taxon>Anaeromicrobium</taxon>
    </lineage>
</organism>